<comment type="caution">
    <text evidence="2">The sequence shown here is derived from an EMBL/GenBank/DDBJ whole genome shotgun (WGS) entry which is preliminary data.</text>
</comment>
<feature type="chain" id="PRO_5015557223" evidence="1">
    <location>
        <begin position="21"/>
        <end position="117"/>
    </location>
</feature>
<evidence type="ECO:0000256" key="1">
    <source>
        <dbReference type="SAM" id="SignalP"/>
    </source>
</evidence>
<dbReference type="EMBL" id="PXWF02000233">
    <property type="protein sequence ID" value="PWF47737.1"/>
    <property type="molecule type" value="Genomic_DNA"/>
</dbReference>
<keyword evidence="1" id="KW-0732">Signal</keyword>
<evidence type="ECO:0000313" key="2">
    <source>
        <dbReference type="EMBL" id="PWF47737.1"/>
    </source>
</evidence>
<evidence type="ECO:0000313" key="3">
    <source>
        <dbReference type="Proteomes" id="UP000241421"/>
    </source>
</evidence>
<protein>
    <submittedName>
        <fullName evidence="2">MSHA biogenesis protein MshK</fullName>
    </submittedName>
</protein>
<feature type="signal peptide" evidence="1">
    <location>
        <begin position="1"/>
        <end position="20"/>
    </location>
</feature>
<sequence length="117" mass="12048">MRAAAPLAALCAALALPARAQPMNDPTRPPPLFYLPAGAGAAAAPAGTPQLQSLLISLRPGGRRVAVIDGKTVRQGDRVGGAVLARIESTHVVLRRGGKLETIKLYRPAATIATVQP</sequence>
<dbReference type="OrthoDB" id="8780640at2"/>
<dbReference type="Gene3D" id="2.30.30.830">
    <property type="match status" value="1"/>
</dbReference>
<organism evidence="2 3">
    <name type="scientific">Massilia glaciei</name>
    <dbReference type="NCBI Taxonomy" id="1524097"/>
    <lineage>
        <taxon>Bacteria</taxon>
        <taxon>Pseudomonadati</taxon>
        <taxon>Pseudomonadota</taxon>
        <taxon>Betaproteobacteria</taxon>
        <taxon>Burkholderiales</taxon>
        <taxon>Oxalobacteraceae</taxon>
        <taxon>Telluria group</taxon>
        <taxon>Massilia</taxon>
    </lineage>
</organism>
<name>A0A2U2HJL7_9BURK</name>
<dbReference type="AlphaFoldDB" id="A0A2U2HJL7"/>
<dbReference type="Proteomes" id="UP000241421">
    <property type="component" value="Unassembled WGS sequence"/>
</dbReference>
<accession>A0A2U2HJL7</accession>
<keyword evidence="3" id="KW-1185">Reference proteome</keyword>
<gene>
    <name evidence="2" type="ORF">C7C56_014320</name>
</gene>
<reference evidence="2 3" key="1">
    <citation type="submission" date="2018-04" db="EMBL/GenBank/DDBJ databases">
        <title>Massilia violaceinigra sp. nov., a novel purple-pigmented bacterium isolated from Tianshan glacier, Xinjiang, China.</title>
        <authorList>
            <person name="Wang H."/>
        </authorList>
    </citation>
    <scope>NUCLEOTIDE SEQUENCE [LARGE SCALE GENOMIC DNA]</scope>
    <source>
        <strain evidence="2 3">B448-2</strain>
    </source>
</reference>
<proteinExistence type="predicted"/>